<dbReference type="PANTHER" id="PTHR30093">
    <property type="entry name" value="GENERAL SECRETION PATHWAY PROTEIN G"/>
    <property type="match status" value="1"/>
</dbReference>
<sequence>MRESNSRIKRARGFTLIELLVVIAIIAILIALLLPAVQQAREAARRTQCKNNMKQIGLAMHNYHDTHRVFPCGVFSGTGHVYKSAGMHGSGWFHQTLPLIDQSAVYQSISNFFAAGAAVGGDNEVYRAPAAIRQLRVPAFMCPSDPNSGSLAGPGHANGFQGNYLMCMGSDNLGTYGGWPSALHGNRRNGMFYFQSSTRMRDVTDGTSNTTMGSESVSRGTGLEYGAPGQYWNGYWGGPIFTAAENPNTPVADRIHTCLNTTTPKAPCVTIGGTGTNAGVYARSMHTGGVHIILADGSTRFVSENIALSIWQGLATRGGGEVLGEY</sequence>
<organism evidence="2 3">
    <name type="scientific">Fuerstiella marisgermanici</name>
    <dbReference type="NCBI Taxonomy" id="1891926"/>
    <lineage>
        <taxon>Bacteria</taxon>
        <taxon>Pseudomonadati</taxon>
        <taxon>Planctomycetota</taxon>
        <taxon>Planctomycetia</taxon>
        <taxon>Planctomycetales</taxon>
        <taxon>Planctomycetaceae</taxon>
        <taxon>Fuerstiella</taxon>
    </lineage>
</organism>
<dbReference type="Gene3D" id="3.30.700.10">
    <property type="entry name" value="Glycoprotein, Type 4 Pilin"/>
    <property type="match status" value="1"/>
</dbReference>
<dbReference type="InterPro" id="IPR012902">
    <property type="entry name" value="N_methyl_site"/>
</dbReference>
<dbReference type="Pfam" id="PF07596">
    <property type="entry name" value="SBP_bac_10"/>
    <property type="match status" value="1"/>
</dbReference>
<name>A0A1P8WSK0_9PLAN</name>
<evidence type="ECO:0000259" key="1">
    <source>
        <dbReference type="Pfam" id="PF07596"/>
    </source>
</evidence>
<dbReference type="OrthoDB" id="263714at2"/>
<gene>
    <name evidence="2" type="primary">xcpT_35</name>
    <name evidence="2" type="ORF">Fuma_06712</name>
</gene>
<dbReference type="PROSITE" id="PS00409">
    <property type="entry name" value="PROKAR_NTER_METHYL"/>
    <property type="match status" value="1"/>
</dbReference>
<dbReference type="InterPro" id="IPR011453">
    <property type="entry name" value="DUF1559"/>
</dbReference>
<dbReference type="InterPro" id="IPR027558">
    <property type="entry name" value="Pre_pil_HX9DG_C"/>
</dbReference>
<dbReference type="AlphaFoldDB" id="A0A1P8WSK0"/>
<protein>
    <submittedName>
        <fullName evidence="2">PilD-dependent protein PddA</fullName>
    </submittedName>
</protein>
<keyword evidence="3" id="KW-1185">Reference proteome</keyword>
<dbReference type="Pfam" id="PF07963">
    <property type="entry name" value="N_methyl"/>
    <property type="match status" value="1"/>
</dbReference>
<dbReference type="InterPro" id="IPR045584">
    <property type="entry name" value="Pilin-like"/>
</dbReference>
<evidence type="ECO:0000313" key="3">
    <source>
        <dbReference type="Proteomes" id="UP000187735"/>
    </source>
</evidence>
<dbReference type="NCBIfam" id="TIGR02532">
    <property type="entry name" value="IV_pilin_GFxxxE"/>
    <property type="match status" value="1"/>
</dbReference>
<dbReference type="EMBL" id="CP017641">
    <property type="protein sequence ID" value="APZ97034.1"/>
    <property type="molecule type" value="Genomic_DNA"/>
</dbReference>
<reference evidence="2 3" key="1">
    <citation type="journal article" date="2016" name="Front. Microbiol.">
        <title>Fuerstia marisgermanicae gen. nov., sp. nov., an Unusual Member of the Phylum Planctomycetes from the German Wadden Sea.</title>
        <authorList>
            <person name="Kohn T."/>
            <person name="Heuer A."/>
            <person name="Jogler M."/>
            <person name="Vollmers J."/>
            <person name="Boedeker C."/>
            <person name="Bunk B."/>
            <person name="Rast P."/>
            <person name="Borchert D."/>
            <person name="Glockner I."/>
            <person name="Freese H.M."/>
            <person name="Klenk H.P."/>
            <person name="Overmann J."/>
            <person name="Kaster A.K."/>
            <person name="Rohde M."/>
            <person name="Wiegand S."/>
            <person name="Jogler C."/>
        </authorList>
    </citation>
    <scope>NUCLEOTIDE SEQUENCE [LARGE SCALE GENOMIC DNA]</scope>
    <source>
        <strain evidence="2 3">NH11</strain>
    </source>
</reference>
<dbReference type="SUPFAM" id="SSF54523">
    <property type="entry name" value="Pili subunits"/>
    <property type="match status" value="1"/>
</dbReference>
<accession>A0A1P8WSK0</accession>
<dbReference type="NCBIfam" id="TIGR04294">
    <property type="entry name" value="pre_pil_HX9DG"/>
    <property type="match status" value="1"/>
</dbReference>
<dbReference type="KEGG" id="fmr:Fuma_06712"/>
<proteinExistence type="predicted"/>
<dbReference type="RefSeq" id="WP_077027979.1">
    <property type="nucleotide sequence ID" value="NZ_CP017641.1"/>
</dbReference>
<dbReference type="STRING" id="1891926.Fuma_06712"/>
<dbReference type="PANTHER" id="PTHR30093:SF2">
    <property type="entry name" value="TYPE II SECRETION SYSTEM PROTEIN H"/>
    <property type="match status" value="1"/>
</dbReference>
<feature type="domain" description="DUF1559" evidence="1">
    <location>
        <begin position="38"/>
        <end position="307"/>
    </location>
</feature>
<dbReference type="Proteomes" id="UP000187735">
    <property type="component" value="Chromosome"/>
</dbReference>
<evidence type="ECO:0000313" key="2">
    <source>
        <dbReference type="EMBL" id="APZ97034.1"/>
    </source>
</evidence>